<dbReference type="CDD" id="cd04197">
    <property type="entry name" value="eIF-2B_epsilon_N"/>
    <property type="match status" value="1"/>
</dbReference>
<feature type="domain" description="W2" evidence="12">
    <location>
        <begin position="507"/>
        <end position="680"/>
    </location>
</feature>
<gene>
    <name evidence="13" type="ORF">GJ744_000260</name>
</gene>
<dbReference type="InterPro" id="IPR016024">
    <property type="entry name" value="ARM-type_fold"/>
</dbReference>
<dbReference type="PANTHER" id="PTHR45887">
    <property type="entry name" value="TRANSLATION INITIATION FACTOR EIF-2B SUBUNIT EPSILON"/>
    <property type="match status" value="1"/>
</dbReference>
<dbReference type="FunFam" id="3.90.550.10:FF:000066">
    <property type="entry name" value="Translation initiation factor eIF-2B subunit epsilon"/>
    <property type="match status" value="1"/>
</dbReference>
<dbReference type="CDD" id="cd05787">
    <property type="entry name" value="LbH_eIF2B_epsilon"/>
    <property type="match status" value="1"/>
</dbReference>
<protein>
    <recommendedName>
        <fullName evidence="3">Mannose-1-phosphate guanyltransferase</fullName>
    </recommendedName>
    <alternativeName>
        <fullName evidence="7">GDP-mannose pyrophosphorylase</fullName>
    </alternativeName>
    <alternativeName>
        <fullName evidence="6">GTP-mannose-1-phosphate guanylyltransferase</fullName>
    </alternativeName>
    <alternativeName>
        <fullName evidence="8">Translation initiation factor eIF2B subunit epsilon</fullName>
    </alternativeName>
    <alternativeName>
        <fullName evidence="9">eIF2B GDP-GTP exchange factor subunit epsilon</fullName>
    </alternativeName>
</protein>
<dbReference type="Pfam" id="PF00483">
    <property type="entry name" value="NTP_transferase"/>
    <property type="match status" value="1"/>
</dbReference>
<organism evidence="13 14">
    <name type="scientific">Endocarpon pusillum</name>
    <dbReference type="NCBI Taxonomy" id="364733"/>
    <lineage>
        <taxon>Eukaryota</taxon>
        <taxon>Fungi</taxon>
        <taxon>Dikarya</taxon>
        <taxon>Ascomycota</taxon>
        <taxon>Pezizomycotina</taxon>
        <taxon>Eurotiomycetes</taxon>
        <taxon>Chaetothyriomycetidae</taxon>
        <taxon>Verrucariales</taxon>
        <taxon>Verrucariaceae</taxon>
        <taxon>Endocarpon</taxon>
    </lineage>
</organism>
<dbReference type="SUPFAM" id="SSF48371">
    <property type="entry name" value="ARM repeat"/>
    <property type="match status" value="1"/>
</dbReference>
<keyword evidence="14" id="KW-1185">Reference proteome</keyword>
<evidence type="ECO:0000256" key="7">
    <source>
        <dbReference type="ARBA" id="ARBA00031190"/>
    </source>
</evidence>
<dbReference type="InterPro" id="IPR044123">
    <property type="entry name" value="W2_eIF2B_epsilon"/>
</dbReference>
<dbReference type="Pfam" id="PF02020">
    <property type="entry name" value="W2"/>
    <property type="match status" value="1"/>
</dbReference>
<keyword evidence="5" id="KW-0396">Initiation factor</keyword>
<feature type="region of interest" description="Disordered" evidence="11">
    <location>
        <begin position="475"/>
        <end position="512"/>
    </location>
</feature>
<accession>A0A8H7AP47</accession>
<evidence type="ECO:0000256" key="1">
    <source>
        <dbReference type="ARBA" id="ARBA00004514"/>
    </source>
</evidence>
<evidence type="ECO:0000313" key="13">
    <source>
        <dbReference type="EMBL" id="KAF7512693.1"/>
    </source>
</evidence>
<dbReference type="SMART" id="SM00515">
    <property type="entry name" value="eIF5C"/>
    <property type="match status" value="1"/>
</dbReference>
<dbReference type="GO" id="GO:0031369">
    <property type="term" value="F:translation initiation factor binding"/>
    <property type="evidence" value="ECO:0007669"/>
    <property type="project" value="InterPro"/>
</dbReference>
<comment type="caution">
    <text evidence="13">The sequence shown here is derived from an EMBL/GenBank/DDBJ whole genome shotgun (WGS) entry which is preliminary data.</text>
</comment>
<dbReference type="PANTHER" id="PTHR45887:SF1">
    <property type="entry name" value="TRANSLATION INITIATION FACTOR EIF-2B SUBUNIT EPSILON"/>
    <property type="match status" value="1"/>
</dbReference>
<dbReference type="GO" id="GO:0005085">
    <property type="term" value="F:guanyl-nucleotide exchange factor activity"/>
    <property type="evidence" value="ECO:0007669"/>
    <property type="project" value="InterPro"/>
</dbReference>
<evidence type="ECO:0000313" key="14">
    <source>
        <dbReference type="Proteomes" id="UP000606974"/>
    </source>
</evidence>
<comment type="similarity">
    <text evidence="2">Belongs to the eIF-2B gamma/epsilon subunits family.</text>
</comment>
<dbReference type="GO" id="GO:0005829">
    <property type="term" value="C:cytosol"/>
    <property type="evidence" value="ECO:0007669"/>
    <property type="project" value="UniProtKB-SubCell"/>
</dbReference>
<evidence type="ECO:0000256" key="3">
    <source>
        <dbReference type="ARBA" id="ARBA00018601"/>
    </source>
</evidence>
<sequence>MAPKPPKSSSSKGKSQGDEKEDVLQAVVIADTFETKFAPFTLERPRCLLPLANAPIVEYTLDFLAQSGVQEIFFSAGSHTDQVEKYIDESKWRLNTSPFKKFTFLKSAATSVGDVMRDLDQKGLVNGDFLAVSGDVISNFTIAEALAKHKARRQKDKNAIMTMLLREIGPRQRSRQRSIIPTFVMDPTKDRCLHYEESRPGQGSGLAFDPNLLSQAELEIRQDLVDCRIDICTPEMLSLWSDNFDNQSPRKDFLHGVLKDYELNGKTIHTHIVSDYFASRVGDLGAYATLSREITSRWTFPACPDVDAKYKLSRQGVYREDGVTLARSCRVKPCSIIGRGASIGDRSVVQDSVIGRHCQIGRNVHIRHAYIWDHAVVEDDVKILRAIIGDEAVIGKGCSIGEGALISFGVRLDQGRHIASGCRITKARSSNNGSTSSDKALVGEAGKGYCYVEEEDDEIKPVGLVYQREEFAASNSSFSSTDSQDSEVHSGHGGLRSESFATTGSDDDGTDRFHHEAVHSLFERMKIGTHQDDVRVELMGLRFAQNATEDQVRRSVVNALMKYISGQGEAENFEISVVVKQSIARYGNLIQRDQSQEATTAGVSFLLEAQKDLLHRKGGEQILLHLAKELYDQDIFDEEVFSDWWTDERSESTEELRGIKEFSRQFLDWLAAADEEGESASETEDEEVDEED</sequence>
<dbReference type="InterPro" id="IPR056764">
    <property type="entry name" value="LbH_EIF2B3/5"/>
</dbReference>
<evidence type="ECO:0000256" key="4">
    <source>
        <dbReference type="ARBA" id="ARBA00022490"/>
    </source>
</evidence>
<dbReference type="InterPro" id="IPR051956">
    <property type="entry name" value="eIF2B_epsilon"/>
</dbReference>
<dbReference type="CDD" id="cd11558">
    <property type="entry name" value="W2_eIF2B_epsilon"/>
    <property type="match status" value="1"/>
</dbReference>
<dbReference type="Proteomes" id="UP000606974">
    <property type="component" value="Unassembled WGS sequence"/>
</dbReference>
<keyword evidence="5" id="KW-0648">Protein biosynthesis</keyword>
<evidence type="ECO:0000259" key="12">
    <source>
        <dbReference type="PROSITE" id="PS51363"/>
    </source>
</evidence>
<evidence type="ECO:0000256" key="6">
    <source>
        <dbReference type="ARBA" id="ARBA00030179"/>
    </source>
</evidence>
<keyword evidence="4" id="KW-0963">Cytoplasm</keyword>
<evidence type="ECO:0000256" key="11">
    <source>
        <dbReference type="SAM" id="MobiDB-lite"/>
    </source>
</evidence>
<evidence type="ECO:0000256" key="8">
    <source>
        <dbReference type="ARBA" id="ARBA00044144"/>
    </source>
</evidence>
<dbReference type="Gene3D" id="1.25.40.180">
    <property type="match status" value="1"/>
</dbReference>
<evidence type="ECO:0000256" key="2">
    <source>
        <dbReference type="ARBA" id="ARBA00007878"/>
    </source>
</evidence>
<dbReference type="InterPro" id="IPR005835">
    <property type="entry name" value="NTP_transferase_dom"/>
</dbReference>
<comment type="subunit">
    <text evidence="10">Component of the translation initiation factor 2B (eIF2B) complex which is a heterodecamer of two sets of five different subunits: alpha, beta, gamma, delta and epsilon. Subunits alpha, beta and delta comprise a regulatory subcomplex and subunits epsilon and gamma comprise a catalytic subcomplex. Within the complex, the hexameric regulatory complex resides at the center, with the two heterodimeric catalytic subcomplexes bound on opposite sides.</text>
</comment>
<reference evidence="13" key="1">
    <citation type="submission" date="2020-02" db="EMBL/GenBank/DDBJ databases">
        <authorList>
            <person name="Palmer J.M."/>
        </authorList>
    </citation>
    <scope>NUCLEOTIDE SEQUENCE</scope>
    <source>
        <strain evidence="13">EPUS1.4</strain>
        <tissue evidence="13">Thallus</tissue>
    </source>
</reference>
<proteinExistence type="inferred from homology"/>
<dbReference type="InterPro" id="IPR003307">
    <property type="entry name" value="W2_domain"/>
</dbReference>
<name>A0A8H7AP47_9EURO</name>
<dbReference type="OrthoDB" id="10009520at2759"/>
<dbReference type="AlphaFoldDB" id="A0A8H7AP47"/>
<dbReference type="Gene3D" id="2.160.10.10">
    <property type="entry name" value="Hexapeptide repeat proteins"/>
    <property type="match status" value="2"/>
</dbReference>
<feature type="region of interest" description="Disordered" evidence="11">
    <location>
        <begin position="673"/>
        <end position="692"/>
    </location>
</feature>
<dbReference type="PROSITE" id="PS51363">
    <property type="entry name" value="W2"/>
    <property type="match status" value="1"/>
</dbReference>
<evidence type="ECO:0000256" key="9">
    <source>
        <dbReference type="ARBA" id="ARBA00044345"/>
    </source>
</evidence>
<dbReference type="SUPFAM" id="SSF53448">
    <property type="entry name" value="Nucleotide-diphospho-sugar transferases"/>
    <property type="match status" value="1"/>
</dbReference>
<evidence type="ECO:0000256" key="10">
    <source>
        <dbReference type="ARBA" id="ARBA00046432"/>
    </source>
</evidence>
<dbReference type="GO" id="GO:0005851">
    <property type="term" value="C:eukaryotic translation initiation factor 2B complex"/>
    <property type="evidence" value="ECO:0007669"/>
    <property type="project" value="TreeGrafter"/>
</dbReference>
<dbReference type="InterPro" id="IPR035543">
    <property type="entry name" value="eIF-2B_epsilon_N"/>
</dbReference>
<dbReference type="EMBL" id="JAACFV010000010">
    <property type="protein sequence ID" value="KAF7512693.1"/>
    <property type="molecule type" value="Genomic_DNA"/>
</dbReference>
<comment type="subcellular location">
    <subcellularLocation>
        <location evidence="1">Cytoplasm</location>
        <location evidence="1">Cytosol</location>
    </subcellularLocation>
</comment>
<evidence type="ECO:0000256" key="5">
    <source>
        <dbReference type="ARBA" id="ARBA00022540"/>
    </source>
</evidence>
<dbReference type="Pfam" id="PF25084">
    <property type="entry name" value="LbH_EIF2B"/>
    <property type="match status" value="1"/>
</dbReference>
<dbReference type="GO" id="GO:0003743">
    <property type="term" value="F:translation initiation factor activity"/>
    <property type="evidence" value="ECO:0007669"/>
    <property type="project" value="TreeGrafter"/>
</dbReference>
<dbReference type="InterPro" id="IPR029044">
    <property type="entry name" value="Nucleotide-diphossugar_trans"/>
</dbReference>
<dbReference type="Gene3D" id="3.90.550.10">
    <property type="entry name" value="Spore Coat Polysaccharide Biosynthesis Protein SpsA, Chain A"/>
    <property type="match status" value="1"/>
</dbReference>